<evidence type="ECO:0000256" key="4">
    <source>
        <dbReference type="SAM" id="Phobius"/>
    </source>
</evidence>
<feature type="transmembrane region" description="Helical" evidence="4">
    <location>
        <begin position="71"/>
        <end position="92"/>
    </location>
</feature>
<dbReference type="InterPro" id="IPR036640">
    <property type="entry name" value="ABC1_TM_sf"/>
</dbReference>
<dbReference type="HOGENOM" id="CLU_2392419_0_0_1"/>
<evidence type="ECO:0000256" key="3">
    <source>
        <dbReference type="ARBA" id="ARBA00023136"/>
    </source>
</evidence>
<evidence type="ECO:0000313" key="6">
    <source>
        <dbReference type="Proteomes" id="UP000006038"/>
    </source>
</evidence>
<accession>J3LYA4</accession>
<dbReference type="GO" id="GO:0005524">
    <property type="term" value="F:ATP binding"/>
    <property type="evidence" value="ECO:0007669"/>
    <property type="project" value="InterPro"/>
</dbReference>
<dbReference type="GO" id="GO:0016020">
    <property type="term" value="C:membrane"/>
    <property type="evidence" value="ECO:0007669"/>
    <property type="project" value="InterPro"/>
</dbReference>
<keyword evidence="2 4" id="KW-1133">Transmembrane helix</keyword>
<sequence>MVPEADYLLLYSTEHWGMASPSMKAFAGGQAAAYKMFDTINRKPEIDGYSTTGRGKGRGRGRGRGRGMGAWFPYVIVVNYLLLLAICILEMIMG</sequence>
<dbReference type="EnsemblPlants" id="OB04G21290.1">
    <property type="protein sequence ID" value="OB04G21290.1"/>
    <property type="gene ID" value="OB04G21290"/>
</dbReference>
<keyword evidence="3 4" id="KW-0472">Membrane</keyword>
<dbReference type="AlphaFoldDB" id="J3LYA4"/>
<dbReference type="Gene3D" id="1.20.1560.10">
    <property type="entry name" value="ABC transporter type 1, transmembrane domain"/>
    <property type="match status" value="1"/>
</dbReference>
<evidence type="ECO:0000256" key="1">
    <source>
        <dbReference type="ARBA" id="ARBA00022692"/>
    </source>
</evidence>
<keyword evidence="6" id="KW-1185">Reference proteome</keyword>
<dbReference type="Gramene" id="OB04G21290.1">
    <property type="protein sequence ID" value="OB04G21290.1"/>
    <property type="gene ID" value="OB04G21290"/>
</dbReference>
<reference evidence="5" key="1">
    <citation type="journal article" date="2013" name="Nat. Commun.">
        <title>Whole-genome sequencing of Oryza brachyantha reveals mechanisms underlying Oryza genome evolution.</title>
        <authorList>
            <person name="Chen J."/>
            <person name="Huang Q."/>
            <person name="Gao D."/>
            <person name="Wang J."/>
            <person name="Lang Y."/>
            <person name="Liu T."/>
            <person name="Li B."/>
            <person name="Bai Z."/>
            <person name="Luis Goicoechea J."/>
            <person name="Liang C."/>
            <person name="Chen C."/>
            <person name="Zhang W."/>
            <person name="Sun S."/>
            <person name="Liao Y."/>
            <person name="Zhang X."/>
            <person name="Yang L."/>
            <person name="Song C."/>
            <person name="Wang M."/>
            <person name="Shi J."/>
            <person name="Liu G."/>
            <person name="Liu J."/>
            <person name="Zhou H."/>
            <person name="Zhou W."/>
            <person name="Yu Q."/>
            <person name="An N."/>
            <person name="Chen Y."/>
            <person name="Cai Q."/>
            <person name="Wang B."/>
            <person name="Liu B."/>
            <person name="Min J."/>
            <person name="Huang Y."/>
            <person name="Wu H."/>
            <person name="Li Z."/>
            <person name="Zhang Y."/>
            <person name="Yin Y."/>
            <person name="Song W."/>
            <person name="Jiang J."/>
            <person name="Jackson S.A."/>
            <person name="Wing R.A."/>
            <person name="Wang J."/>
            <person name="Chen M."/>
        </authorList>
    </citation>
    <scope>NUCLEOTIDE SEQUENCE [LARGE SCALE GENOMIC DNA]</scope>
    <source>
        <strain evidence="5">cv. IRGC 101232</strain>
    </source>
</reference>
<keyword evidence="1 4" id="KW-0812">Transmembrane</keyword>
<protein>
    <submittedName>
        <fullName evidence="5">Uncharacterized protein</fullName>
    </submittedName>
</protein>
<dbReference type="STRING" id="4533.J3LYA4"/>
<reference evidence="5" key="2">
    <citation type="submission" date="2013-04" db="UniProtKB">
        <authorList>
            <consortium name="EnsemblPlants"/>
        </authorList>
    </citation>
    <scope>IDENTIFICATION</scope>
</reference>
<organism evidence="5">
    <name type="scientific">Oryza brachyantha</name>
    <name type="common">malo sina</name>
    <dbReference type="NCBI Taxonomy" id="4533"/>
    <lineage>
        <taxon>Eukaryota</taxon>
        <taxon>Viridiplantae</taxon>
        <taxon>Streptophyta</taxon>
        <taxon>Embryophyta</taxon>
        <taxon>Tracheophyta</taxon>
        <taxon>Spermatophyta</taxon>
        <taxon>Magnoliopsida</taxon>
        <taxon>Liliopsida</taxon>
        <taxon>Poales</taxon>
        <taxon>Poaceae</taxon>
        <taxon>BOP clade</taxon>
        <taxon>Oryzoideae</taxon>
        <taxon>Oryzeae</taxon>
        <taxon>Oryzinae</taxon>
        <taxon>Oryza</taxon>
    </lineage>
</organism>
<evidence type="ECO:0000313" key="5">
    <source>
        <dbReference type="EnsemblPlants" id="OB04G21290.1"/>
    </source>
</evidence>
<name>J3LYA4_ORYBR</name>
<evidence type="ECO:0000256" key="2">
    <source>
        <dbReference type="ARBA" id="ARBA00022989"/>
    </source>
</evidence>
<dbReference type="Proteomes" id="UP000006038">
    <property type="component" value="Chromosome 4"/>
</dbReference>
<proteinExistence type="predicted"/>